<gene>
    <name evidence="1" type="ORF">GmarT_27360</name>
</gene>
<reference evidence="1 2" key="1">
    <citation type="submission" date="2019-08" db="EMBL/GenBank/DDBJ databases">
        <title>Deep-cultivation of Planctomycetes and their phenomic and genomic characterization uncovers novel biology.</title>
        <authorList>
            <person name="Wiegand S."/>
            <person name="Jogler M."/>
            <person name="Boedeker C."/>
            <person name="Pinto D."/>
            <person name="Vollmers J."/>
            <person name="Rivas-Marin E."/>
            <person name="Kohn T."/>
            <person name="Peeters S.H."/>
            <person name="Heuer A."/>
            <person name="Rast P."/>
            <person name="Oberbeckmann S."/>
            <person name="Bunk B."/>
            <person name="Jeske O."/>
            <person name="Meyerdierks A."/>
            <person name="Storesund J.E."/>
            <person name="Kallscheuer N."/>
            <person name="Luecker S."/>
            <person name="Lage O.M."/>
            <person name="Pohl T."/>
            <person name="Merkel B.J."/>
            <person name="Hornburger P."/>
            <person name="Mueller R.-W."/>
            <person name="Bruemmer F."/>
            <person name="Labrenz M."/>
            <person name="Spormann A.M."/>
            <person name="Op den Camp H."/>
            <person name="Overmann J."/>
            <person name="Amann R."/>
            <person name="Jetten M.S.M."/>
            <person name="Mascher T."/>
            <person name="Medema M.H."/>
            <person name="Devos D.P."/>
            <person name="Kaster A.-K."/>
            <person name="Ovreas L."/>
            <person name="Rohde M."/>
            <person name="Galperin M.Y."/>
            <person name="Jogler C."/>
        </authorList>
    </citation>
    <scope>NUCLEOTIDE SEQUENCE [LARGE SCALE GENOMIC DNA]</scope>
    <source>
        <strain evidence="1 2">DSM 8797</strain>
    </source>
</reference>
<evidence type="ECO:0000313" key="2">
    <source>
        <dbReference type="Proteomes" id="UP000322887"/>
    </source>
</evidence>
<protein>
    <submittedName>
        <fullName evidence="1">Uncharacterized protein</fullName>
    </submittedName>
</protein>
<organism evidence="1 2">
    <name type="scientific">Gimesia maris</name>
    <dbReference type="NCBI Taxonomy" id="122"/>
    <lineage>
        <taxon>Bacteria</taxon>
        <taxon>Pseudomonadati</taxon>
        <taxon>Planctomycetota</taxon>
        <taxon>Planctomycetia</taxon>
        <taxon>Planctomycetales</taxon>
        <taxon>Planctomycetaceae</taxon>
        <taxon>Gimesia</taxon>
    </lineage>
</organism>
<dbReference type="Proteomes" id="UP000322887">
    <property type="component" value="Chromosome"/>
</dbReference>
<evidence type="ECO:0000313" key="1">
    <source>
        <dbReference type="EMBL" id="QEG16867.1"/>
    </source>
</evidence>
<sequence length="52" mass="6204">MGPFLCWTHLRNPIIFGVNRYTIAYYPLQLFLNWPVTLPGQGREEVRDRRPT</sequence>
<accession>A0ABX5YMR0</accession>
<name>A0ABX5YMR0_9PLAN</name>
<proteinExistence type="predicted"/>
<dbReference type="EMBL" id="CP042910">
    <property type="protein sequence ID" value="QEG16867.1"/>
    <property type="molecule type" value="Genomic_DNA"/>
</dbReference>
<keyword evidence="2" id="KW-1185">Reference proteome</keyword>